<dbReference type="NCBIfam" id="NF006518">
    <property type="entry name" value="PRK08965.1-2"/>
    <property type="match status" value="1"/>
</dbReference>
<sequence>MLTRLFPHPGLSVMLVAVWMLMLNSFSFGGLLLALFFGITIPIFTAPFWPDRPRLRFGWAMIDYLGVVLWDIVVANFHVARLILFRRNSALRPHWLVVPLELKSAEAITTLAATISLTPGTVSADVSTDGAFLLVHALDTGDAEADVARIKQRYEERLKRIFA</sequence>
<evidence type="ECO:0000256" key="2">
    <source>
        <dbReference type="ARBA" id="ARBA00006228"/>
    </source>
</evidence>
<feature type="transmembrane region" description="Helical" evidence="7">
    <location>
        <begin position="30"/>
        <end position="49"/>
    </location>
</feature>
<dbReference type="InterPro" id="IPR002758">
    <property type="entry name" value="Cation_antiport_E"/>
</dbReference>
<name>A0A1L3ZW62_9SPHN</name>
<organism evidence="8 9">
    <name type="scientific">Tardibacter chloracetimidivorans</name>
    <dbReference type="NCBI Taxonomy" id="1921510"/>
    <lineage>
        <taxon>Bacteria</taxon>
        <taxon>Pseudomonadati</taxon>
        <taxon>Pseudomonadota</taxon>
        <taxon>Alphaproteobacteria</taxon>
        <taxon>Sphingomonadales</taxon>
        <taxon>Sphingomonadaceae</taxon>
        <taxon>Tardibacter</taxon>
    </lineage>
</organism>
<dbReference type="Proteomes" id="UP000182063">
    <property type="component" value="Chromosome"/>
</dbReference>
<comment type="similarity">
    <text evidence="2">Belongs to the CPA3 antiporters (TC 2.A.63) subunit E family.</text>
</comment>
<evidence type="ECO:0000256" key="3">
    <source>
        <dbReference type="ARBA" id="ARBA00022475"/>
    </source>
</evidence>
<evidence type="ECO:0000313" key="9">
    <source>
        <dbReference type="Proteomes" id="UP000182063"/>
    </source>
</evidence>
<keyword evidence="3" id="KW-1003">Cell membrane</keyword>
<reference evidence="9" key="1">
    <citation type="submission" date="2016-11" db="EMBL/GenBank/DDBJ databases">
        <title>Complete Genome Sequence of alachlor-degrading Sphingomonas sp. strain JJ-A5.</title>
        <authorList>
            <person name="Lee H."/>
            <person name="Ka J.-O."/>
        </authorList>
    </citation>
    <scope>NUCLEOTIDE SEQUENCE [LARGE SCALE GENOMIC DNA]</scope>
    <source>
        <strain evidence="9">JJ-A5</strain>
    </source>
</reference>
<dbReference type="AlphaFoldDB" id="A0A1L3ZW62"/>
<keyword evidence="9" id="KW-1185">Reference proteome</keyword>
<evidence type="ECO:0000256" key="1">
    <source>
        <dbReference type="ARBA" id="ARBA00004651"/>
    </source>
</evidence>
<keyword evidence="6 7" id="KW-0472">Membrane</keyword>
<protein>
    <submittedName>
        <fullName evidence="8">Na+/H+ antiporter subunit E</fullName>
    </submittedName>
</protein>
<accession>A0A1L3ZW62</accession>
<dbReference type="Pfam" id="PF01899">
    <property type="entry name" value="MNHE"/>
    <property type="match status" value="1"/>
</dbReference>
<evidence type="ECO:0000256" key="4">
    <source>
        <dbReference type="ARBA" id="ARBA00022692"/>
    </source>
</evidence>
<evidence type="ECO:0000256" key="5">
    <source>
        <dbReference type="ARBA" id="ARBA00022989"/>
    </source>
</evidence>
<dbReference type="RefSeq" id="WP_072597654.1">
    <property type="nucleotide sequence ID" value="NZ_CP018221.1"/>
</dbReference>
<gene>
    <name evidence="8" type="ORF">BSL82_11505</name>
</gene>
<proteinExistence type="inferred from homology"/>
<dbReference type="GO" id="GO:0008324">
    <property type="term" value="F:monoatomic cation transmembrane transporter activity"/>
    <property type="evidence" value="ECO:0007669"/>
    <property type="project" value="InterPro"/>
</dbReference>
<comment type="subcellular location">
    <subcellularLocation>
        <location evidence="1">Cell membrane</location>
        <topology evidence="1">Multi-pass membrane protein</topology>
    </subcellularLocation>
</comment>
<evidence type="ECO:0000313" key="8">
    <source>
        <dbReference type="EMBL" id="API59864.1"/>
    </source>
</evidence>
<keyword evidence="4 7" id="KW-0812">Transmembrane</keyword>
<dbReference type="GO" id="GO:0005886">
    <property type="term" value="C:plasma membrane"/>
    <property type="evidence" value="ECO:0007669"/>
    <property type="project" value="UniProtKB-SubCell"/>
</dbReference>
<keyword evidence="5 7" id="KW-1133">Transmembrane helix</keyword>
<dbReference type="PANTHER" id="PTHR34584:SF1">
    <property type="entry name" value="NA(+)_H(+) ANTIPORTER SUBUNIT E1"/>
    <property type="match status" value="1"/>
</dbReference>
<feature type="transmembrane region" description="Helical" evidence="7">
    <location>
        <begin position="61"/>
        <end position="84"/>
    </location>
</feature>
<evidence type="ECO:0000256" key="7">
    <source>
        <dbReference type="SAM" id="Phobius"/>
    </source>
</evidence>
<dbReference type="PANTHER" id="PTHR34584">
    <property type="entry name" value="NA(+)/H(+) ANTIPORTER SUBUNIT E1"/>
    <property type="match status" value="1"/>
</dbReference>
<dbReference type="PIRSF" id="PIRSF019239">
    <property type="entry name" value="MrpE"/>
    <property type="match status" value="1"/>
</dbReference>
<dbReference type="OrthoDB" id="9807187at2"/>
<dbReference type="EMBL" id="CP018221">
    <property type="protein sequence ID" value="API59864.1"/>
    <property type="molecule type" value="Genomic_DNA"/>
</dbReference>
<dbReference type="STRING" id="1921510.BSL82_11505"/>
<evidence type="ECO:0000256" key="6">
    <source>
        <dbReference type="ARBA" id="ARBA00023136"/>
    </source>
</evidence>
<dbReference type="KEGG" id="sphj:BSL82_11505"/>